<gene>
    <name evidence="1" type="ORF">EDD75_0651</name>
</gene>
<proteinExistence type="predicted"/>
<dbReference type="PANTHER" id="PTHR35866:SF1">
    <property type="entry name" value="YKGJ FAMILY CYSTEINE CLUSTER PROTEIN"/>
    <property type="match status" value="1"/>
</dbReference>
<dbReference type="InterPro" id="IPR005358">
    <property type="entry name" value="Puta_zinc/iron-chelating_dom"/>
</dbReference>
<dbReference type="PANTHER" id="PTHR35866">
    <property type="entry name" value="PUTATIVE-RELATED"/>
    <property type="match status" value="1"/>
</dbReference>
<evidence type="ECO:0000313" key="1">
    <source>
        <dbReference type="EMBL" id="RPF49826.1"/>
    </source>
</evidence>
<dbReference type="RefSeq" id="WP_123927906.1">
    <property type="nucleotide sequence ID" value="NZ_RKRE01000001.1"/>
</dbReference>
<dbReference type="Proteomes" id="UP000282654">
    <property type="component" value="Unassembled WGS sequence"/>
</dbReference>
<dbReference type="EMBL" id="RKRE01000001">
    <property type="protein sequence ID" value="RPF49826.1"/>
    <property type="molecule type" value="Genomic_DNA"/>
</dbReference>
<dbReference type="OrthoDB" id="9810361at2"/>
<comment type="caution">
    <text evidence="1">The sequence shown here is derived from an EMBL/GenBank/DDBJ whole genome shotgun (WGS) entry which is preliminary data.</text>
</comment>
<organism evidence="1 2">
    <name type="scientific">Thermodesulfitimonas autotrophica</name>
    <dbReference type="NCBI Taxonomy" id="1894989"/>
    <lineage>
        <taxon>Bacteria</taxon>
        <taxon>Bacillati</taxon>
        <taxon>Bacillota</taxon>
        <taxon>Clostridia</taxon>
        <taxon>Thermoanaerobacterales</taxon>
        <taxon>Thermoanaerobacteraceae</taxon>
        <taxon>Thermodesulfitimonas</taxon>
    </lineage>
</organism>
<sequence>MVLTNEQPRTIITPSDKFRFTCRPGLKCFNSCCRNVNIFLTPADVFRMKRRLNMTSTEFLEKHTLQFVAPNTGLPVVLLKMRDDAEKSCPFVTPEGCSIYSDRPWSCRLYPLSYNNDEDYYEIIADPAVCLGFNEAKECFLEDWLADQGVLFQREIDRLFNDALARLEFPRDKITNPKITRMIYLAAYDLDAFRRFVFESRFLQIFDISPGLVERIKTNDEELARLALQWLRFGLADKNALPLRDEIFNVPT</sequence>
<dbReference type="AlphaFoldDB" id="A0A3N5AX36"/>
<accession>A0A3N5AX36</accession>
<name>A0A3N5AX36_9THEO</name>
<protein>
    <submittedName>
        <fullName evidence="1">Uncharacterized protein</fullName>
    </submittedName>
</protein>
<evidence type="ECO:0000313" key="2">
    <source>
        <dbReference type="Proteomes" id="UP000282654"/>
    </source>
</evidence>
<keyword evidence="2" id="KW-1185">Reference proteome</keyword>
<dbReference type="Pfam" id="PF03692">
    <property type="entry name" value="CxxCxxCC"/>
    <property type="match status" value="1"/>
</dbReference>
<reference evidence="1 2" key="1">
    <citation type="submission" date="2018-11" db="EMBL/GenBank/DDBJ databases">
        <title>Genomic Encyclopedia of Type Strains, Phase IV (KMG-IV): sequencing the most valuable type-strain genomes for metagenomic binning, comparative biology and taxonomic classification.</title>
        <authorList>
            <person name="Goeker M."/>
        </authorList>
    </citation>
    <scope>NUCLEOTIDE SEQUENCE [LARGE SCALE GENOMIC DNA]</scope>
    <source>
        <strain evidence="1 2">DSM 102936</strain>
    </source>
</reference>